<keyword evidence="1" id="KW-0732">Signal</keyword>
<dbReference type="Proteomes" id="UP001596106">
    <property type="component" value="Unassembled WGS sequence"/>
</dbReference>
<dbReference type="Gene3D" id="3.10.450.50">
    <property type="match status" value="1"/>
</dbReference>
<gene>
    <name evidence="3" type="ORF">ACFPMF_22495</name>
</gene>
<accession>A0ABW0II09</accession>
<evidence type="ECO:0000256" key="1">
    <source>
        <dbReference type="SAM" id="SignalP"/>
    </source>
</evidence>
<evidence type="ECO:0000259" key="2">
    <source>
        <dbReference type="Pfam" id="PF08332"/>
    </source>
</evidence>
<dbReference type="SUPFAM" id="SSF54427">
    <property type="entry name" value="NTF2-like"/>
    <property type="match status" value="1"/>
</dbReference>
<organism evidence="3 4">
    <name type="scientific">Larkinella bovis</name>
    <dbReference type="NCBI Taxonomy" id="683041"/>
    <lineage>
        <taxon>Bacteria</taxon>
        <taxon>Pseudomonadati</taxon>
        <taxon>Bacteroidota</taxon>
        <taxon>Cytophagia</taxon>
        <taxon>Cytophagales</taxon>
        <taxon>Spirosomataceae</taxon>
        <taxon>Larkinella</taxon>
    </lineage>
</organism>
<feature type="chain" id="PRO_5047421644" description="Calcium/calmodulin-dependent protein kinase II association-domain domain-containing protein" evidence="1">
    <location>
        <begin position="21"/>
        <end position="160"/>
    </location>
</feature>
<dbReference type="Pfam" id="PF08332">
    <property type="entry name" value="CaMKII_AD"/>
    <property type="match status" value="1"/>
</dbReference>
<keyword evidence="4" id="KW-1185">Reference proteome</keyword>
<feature type="domain" description="Calcium/calmodulin-dependent protein kinase II association-domain" evidence="2">
    <location>
        <begin position="78"/>
        <end position="144"/>
    </location>
</feature>
<dbReference type="InterPro" id="IPR032710">
    <property type="entry name" value="NTF2-like_dom_sf"/>
</dbReference>
<proteinExistence type="predicted"/>
<reference evidence="4" key="1">
    <citation type="journal article" date="2019" name="Int. J. Syst. Evol. Microbiol.">
        <title>The Global Catalogue of Microorganisms (GCM) 10K type strain sequencing project: providing services to taxonomists for standard genome sequencing and annotation.</title>
        <authorList>
            <consortium name="The Broad Institute Genomics Platform"/>
            <consortium name="The Broad Institute Genome Sequencing Center for Infectious Disease"/>
            <person name="Wu L."/>
            <person name="Ma J."/>
        </authorList>
    </citation>
    <scope>NUCLEOTIDE SEQUENCE [LARGE SCALE GENOMIC DNA]</scope>
    <source>
        <strain evidence="4">CCUG 55250</strain>
    </source>
</reference>
<protein>
    <recommendedName>
        <fullName evidence="2">Calcium/calmodulin-dependent protein kinase II association-domain domain-containing protein</fullName>
    </recommendedName>
</protein>
<name>A0ABW0II09_9BACT</name>
<evidence type="ECO:0000313" key="3">
    <source>
        <dbReference type="EMBL" id="MFC5412112.1"/>
    </source>
</evidence>
<dbReference type="InterPro" id="IPR013543">
    <property type="entry name" value="Ca/CaM-dep_prot_kinase-assoc"/>
</dbReference>
<dbReference type="RefSeq" id="WP_379849297.1">
    <property type="nucleotide sequence ID" value="NZ_JBHSMA010000010.1"/>
</dbReference>
<feature type="signal peptide" evidence="1">
    <location>
        <begin position="1"/>
        <end position="20"/>
    </location>
</feature>
<dbReference type="EMBL" id="JBHSMA010000010">
    <property type="protein sequence ID" value="MFC5412112.1"/>
    <property type="molecule type" value="Genomic_DNA"/>
</dbReference>
<sequence length="160" mass="18219">MKKLLIFSVVLVGLHLPAWGQDDQVAIKNLLYNETVGFFKRDKAKWADCWAHTPYISFAANLYGGDFTLIKGWDNMEKQFRNQFKTGRPADQVTVKNANYTIHQNGNMAFVWYDQTLLDSHGKTDSKESRVVEKIGGKWKIIHVTALTNLSQLTQSANNP</sequence>
<evidence type="ECO:0000313" key="4">
    <source>
        <dbReference type="Proteomes" id="UP001596106"/>
    </source>
</evidence>
<comment type="caution">
    <text evidence="3">The sequence shown here is derived from an EMBL/GenBank/DDBJ whole genome shotgun (WGS) entry which is preliminary data.</text>
</comment>